<gene>
    <name evidence="2" type="ORF">ABDK96_07310</name>
</gene>
<comment type="caution">
    <text evidence="2">The sequence shown here is derived from an EMBL/GenBank/DDBJ whole genome shotgun (WGS) entry which is preliminary data.</text>
</comment>
<dbReference type="EMBL" id="JBDXMX010000003">
    <property type="protein sequence ID" value="MEO9247483.1"/>
    <property type="molecule type" value="Genomic_DNA"/>
</dbReference>
<feature type="region of interest" description="Disordered" evidence="1">
    <location>
        <begin position="164"/>
        <end position="197"/>
    </location>
</feature>
<evidence type="ECO:0008006" key="4">
    <source>
        <dbReference type="Google" id="ProtNLM"/>
    </source>
</evidence>
<dbReference type="PROSITE" id="PS51257">
    <property type="entry name" value="PROKAR_LIPOPROTEIN"/>
    <property type="match status" value="1"/>
</dbReference>
<evidence type="ECO:0000313" key="2">
    <source>
        <dbReference type="EMBL" id="MEO9247483.1"/>
    </source>
</evidence>
<protein>
    <recommendedName>
        <fullName evidence="4">Lipoprotein</fullName>
    </recommendedName>
</protein>
<organism evidence="2 3">
    <name type="scientific">Citricoccus nitrophenolicus</name>
    <dbReference type="NCBI Taxonomy" id="863575"/>
    <lineage>
        <taxon>Bacteria</taxon>
        <taxon>Bacillati</taxon>
        <taxon>Actinomycetota</taxon>
        <taxon>Actinomycetes</taxon>
        <taxon>Micrococcales</taxon>
        <taxon>Micrococcaceae</taxon>
        <taxon>Citricoccus</taxon>
    </lineage>
</organism>
<dbReference type="Proteomes" id="UP001484097">
    <property type="component" value="Unassembled WGS sequence"/>
</dbReference>
<evidence type="ECO:0000313" key="3">
    <source>
        <dbReference type="Proteomes" id="UP001484097"/>
    </source>
</evidence>
<keyword evidence="3" id="KW-1185">Reference proteome</keyword>
<accession>A0ABV0IH55</accession>
<sequence>MPRRHLLNRTAISITALTVALTLGGCMNPGSDGTPDAEERSAAQGRQIEEDLPLLVEAAGWQGIGALAEKSCLGDPDPAAASRETKWIGSASRDLDGADPSELAASIAQQAEDLGWTPQEGKGPHGDRIYGAAKDELTLVVNHTTSGGADAVALSIHSPCLEMPEGHTMTRSELDPMYGSSDPMYPNDGRSTSTTGN</sequence>
<dbReference type="RefSeq" id="WP_347920125.1">
    <property type="nucleotide sequence ID" value="NZ_JBDXMX010000003.1"/>
</dbReference>
<proteinExistence type="predicted"/>
<reference evidence="2 3" key="1">
    <citation type="submission" date="2024-05" db="EMBL/GenBank/DDBJ databases">
        <authorList>
            <person name="Yi C."/>
        </authorList>
    </citation>
    <scope>NUCLEOTIDE SEQUENCE [LARGE SCALE GENOMIC DNA]</scope>
    <source>
        <strain evidence="2 3">XS13</strain>
    </source>
</reference>
<evidence type="ECO:0000256" key="1">
    <source>
        <dbReference type="SAM" id="MobiDB-lite"/>
    </source>
</evidence>
<name>A0ABV0IH55_9MICC</name>
<feature type="compositionally biased region" description="Basic and acidic residues" evidence="1">
    <location>
        <begin position="164"/>
        <end position="174"/>
    </location>
</feature>